<dbReference type="AlphaFoldDB" id="A0AB35U2Q0"/>
<keyword evidence="3" id="KW-1185">Reference proteome</keyword>
<reference evidence="2 3" key="1">
    <citation type="submission" date="2022-03" db="EMBL/GenBank/DDBJ databases">
        <title>Novel taxa within the pig intestine.</title>
        <authorList>
            <person name="Wylensek D."/>
            <person name="Bishof K."/>
            <person name="Afrizal A."/>
            <person name="Clavel T."/>
        </authorList>
    </citation>
    <scope>NUCLEOTIDE SEQUENCE [LARGE SCALE GENOMIC DNA]</scope>
    <source>
        <strain evidence="2 3">CLA-KB-P133</strain>
    </source>
</reference>
<evidence type="ECO:0000313" key="3">
    <source>
        <dbReference type="Proteomes" id="UP001286174"/>
    </source>
</evidence>
<name>A0AB35U2Q0_9FIRM</name>
<comment type="caution">
    <text evidence="2">The sequence shown here is derived from an EMBL/GenBank/DDBJ whole genome shotgun (WGS) entry which is preliminary data.</text>
</comment>
<keyword evidence="2" id="KW-0547">Nucleotide-binding</keyword>
<dbReference type="Pfam" id="PF01695">
    <property type="entry name" value="IstB_IS21"/>
    <property type="match status" value="1"/>
</dbReference>
<dbReference type="EMBL" id="JALBUR010000007">
    <property type="protein sequence ID" value="MDX8419343.1"/>
    <property type="molecule type" value="Genomic_DNA"/>
</dbReference>
<protein>
    <submittedName>
        <fullName evidence="2">ATP-binding protein</fullName>
    </submittedName>
</protein>
<dbReference type="GO" id="GO:0006260">
    <property type="term" value="P:DNA replication"/>
    <property type="evidence" value="ECO:0007669"/>
    <property type="project" value="TreeGrafter"/>
</dbReference>
<dbReference type="GO" id="GO:0005524">
    <property type="term" value="F:ATP binding"/>
    <property type="evidence" value="ECO:0007669"/>
    <property type="project" value="UniProtKB-KW"/>
</dbReference>
<dbReference type="PANTHER" id="PTHR30050">
    <property type="entry name" value="CHROMOSOMAL REPLICATION INITIATOR PROTEIN DNAA"/>
    <property type="match status" value="1"/>
</dbReference>
<accession>A0AB35U2Q0</accession>
<organism evidence="2 3">
    <name type="scientific">Grylomicrobium aquisgranensis</name>
    <dbReference type="NCBI Taxonomy" id="2926318"/>
    <lineage>
        <taxon>Bacteria</taxon>
        <taxon>Bacillati</taxon>
        <taxon>Bacillota</taxon>
        <taxon>Erysipelotrichia</taxon>
        <taxon>Erysipelotrichales</taxon>
        <taxon>Erysipelotrichaceae</taxon>
        <taxon>Grylomicrobium</taxon>
    </lineage>
</organism>
<evidence type="ECO:0000259" key="1">
    <source>
        <dbReference type="Pfam" id="PF01695"/>
    </source>
</evidence>
<keyword evidence="2" id="KW-0067">ATP-binding</keyword>
<dbReference type="PANTHER" id="PTHR30050:SF8">
    <property type="entry name" value="PRIMOSOMAL PROTEIN DNAI"/>
    <property type="match status" value="1"/>
</dbReference>
<proteinExistence type="predicted"/>
<feature type="domain" description="IstB-like ATP-binding" evidence="1">
    <location>
        <begin position="86"/>
        <end position="295"/>
    </location>
</feature>
<sequence length="321" mass="36501">MRDGFQKMNFDISLSDAQKEKTRELCTQLQKDPDVAYLIQHKGVPASLIQQYPWRIHDWCQGIAACHNCKGLDHCRQKKTGYYDDLMYDGILQKVVSPCRFMKEKLKQEEHLQYFLINDMPKQLRTVGFASIAADGEDGAYVSVLASCMEAFRGQTGVYLYGHMGTGKTYLAAAACNDAARRKQKCAFVYWPDCVQRMVTGIDSGEYRIELERLKFVPFLVIDDIGAEAVTQWNRDQILLPVLNARYEAHLPTWFTSNEDIASLRAHFAISSRGKEEAMKANRIIERIQAMCSVKALEGKDRRQMVDGTVYDARIKGEIGG</sequence>
<dbReference type="SUPFAM" id="SSF52540">
    <property type="entry name" value="P-loop containing nucleoside triphosphate hydrolases"/>
    <property type="match status" value="1"/>
</dbReference>
<dbReference type="Proteomes" id="UP001286174">
    <property type="component" value="Unassembled WGS sequence"/>
</dbReference>
<dbReference type="InterPro" id="IPR002611">
    <property type="entry name" value="IstB_ATP-bd"/>
</dbReference>
<dbReference type="InterPro" id="IPR027417">
    <property type="entry name" value="P-loop_NTPase"/>
</dbReference>
<dbReference type="RefSeq" id="WP_370595795.1">
    <property type="nucleotide sequence ID" value="NZ_JALBUR010000007.1"/>
</dbReference>
<gene>
    <name evidence="2" type="ORF">MOZ60_04450</name>
</gene>
<evidence type="ECO:0000313" key="2">
    <source>
        <dbReference type="EMBL" id="MDX8419343.1"/>
    </source>
</evidence>
<dbReference type="Gene3D" id="3.40.50.300">
    <property type="entry name" value="P-loop containing nucleotide triphosphate hydrolases"/>
    <property type="match status" value="1"/>
</dbReference>